<dbReference type="GO" id="GO:0004888">
    <property type="term" value="F:transmembrane signaling receptor activity"/>
    <property type="evidence" value="ECO:0007669"/>
    <property type="project" value="InterPro"/>
</dbReference>
<proteinExistence type="inferred from homology"/>
<dbReference type="SMART" id="SM00086">
    <property type="entry name" value="PAC"/>
    <property type="match status" value="2"/>
</dbReference>
<dbReference type="InterPro" id="IPR051310">
    <property type="entry name" value="MCP_chemotaxis"/>
</dbReference>
<dbReference type="InterPro" id="IPR004090">
    <property type="entry name" value="Chemotax_Me-accpt_rcpt"/>
</dbReference>
<gene>
    <name evidence="7" type="ORF">JEQ47_13045</name>
</gene>
<dbReference type="SMART" id="SM00283">
    <property type="entry name" value="MA"/>
    <property type="match status" value="1"/>
</dbReference>
<dbReference type="InterPro" id="IPR000014">
    <property type="entry name" value="PAS"/>
</dbReference>
<dbReference type="PANTHER" id="PTHR43531">
    <property type="entry name" value="PROTEIN ICFG"/>
    <property type="match status" value="1"/>
</dbReference>
<dbReference type="Gene3D" id="3.30.450.20">
    <property type="entry name" value="PAS domain"/>
    <property type="match status" value="2"/>
</dbReference>
<feature type="domain" description="Methyl-accepting transducer" evidence="4">
    <location>
        <begin position="310"/>
        <end position="539"/>
    </location>
</feature>
<feature type="domain" description="PAS" evidence="5">
    <location>
        <begin position="144"/>
        <end position="183"/>
    </location>
</feature>
<sequence length="568" mass="61171">MFNRKSKTPAPGSFTVSDYQLTQALHRAQAIIEFRLDGTIVAANENFLACMGYTLSEIVGRHHSLFVDPEYASSAEYKAFWKSLAAGEYQSAEYRRFAKGERAVWIQATYNPIFDKDGHTIGVVKFATDVTVRKRRDADAHGQLEAISRSQAVIEFETDGTILTANPNFCSALGYRLDEIVGKHHRIFVDPAEAASADYAKFWDGLRAGRFQSAEYRRIGKNGADVWIQATYNPIFAPSGRITKIVKFATDITARKKAVRVLGDQLEDMANGTIVDTLSEALPGEFNDIRLALKSTLTRFASFVRDLKASAHGLRTATESIASGARDLSGRTDTQSRAVENLSHATEQLSGTVTDNAQRAELASHKADAAAAIANRTGEVVVDANKAMVSIAESSSKISNIIGIIDDIAFQTNLLALNASVEAARAGEAGKGFAVVAVEVRRLAQSTATASAEVKGLIETSGREVNDGTRLVSEANSKVEALLQAIGEANRLVTEIAGATKDQAATIGSVSDAVRLIDQITRHNVGLVRETNDAVSGADREALALDQIADSFSVDRPTTSTRRLRAAG</sequence>
<dbReference type="RefSeq" id="WP_198876804.1">
    <property type="nucleotide sequence ID" value="NZ_JAEKMH010000002.1"/>
</dbReference>
<dbReference type="PANTHER" id="PTHR43531:SF11">
    <property type="entry name" value="METHYL-ACCEPTING CHEMOTAXIS PROTEIN 3"/>
    <property type="match status" value="1"/>
</dbReference>
<dbReference type="GO" id="GO:0006935">
    <property type="term" value="P:chemotaxis"/>
    <property type="evidence" value="ECO:0007669"/>
    <property type="project" value="UniProtKB-KW"/>
</dbReference>
<dbReference type="Pfam" id="PF08447">
    <property type="entry name" value="PAS_3"/>
    <property type="match status" value="2"/>
</dbReference>
<keyword evidence="1" id="KW-0145">Chemotaxis</keyword>
<dbReference type="InterPro" id="IPR001610">
    <property type="entry name" value="PAC"/>
</dbReference>
<accession>A0A934IWI1</accession>
<dbReference type="Gene3D" id="1.10.287.950">
    <property type="entry name" value="Methyl-accepting chemotaxis protein"/>
    <property type="match status" value="1"/>
</dbReference>
<dbReference type="EMBL" id="JAEKMH010000002">
    <property type="protein sequence ID" value="MBJ3785647.1"/>
    <property type="molecule type" value="Genomic_DNA"/>
</dbReference>
<evidence type="ECO:0000259" key="6">
    <source>
        <dbReference type="PROSITE" id="PS50113"/>
    </source>
</evidence>
<evidence type="ECO:0000256" key="1">
    <source>
        <dbReference type="ARBA" id="ARBA00022500"/>
    </source>
</evidence>
<comment type="caution">
    <text evidence="7">The sequence shown here is derived from an EMBL/GenBank/DDBJ whole genome shotgun (WGS) entry which is preliminary data.</text>
</comment>
<dbReference type="InterPro" id="IPR013655">
    <property type="entry name" value="PAS_fold_3"/>
</dbReference>
<feature type="domain" description="PAC" evidence="6">
    <location>
        <begin position="212"/>
        <end position="264"/>
    </location>
</feature>
<dbReference type="GO" id="GO:0007165">
    <property type="term" value="P:signal transduction"/>
    <property type="evidence" value="ECO:0007669"/>
    <property type="project" value="UniProtKB-KW"/>
</dbReference>
<dbReference type="CDD" id="cd11386">
    <property type="entry name" value="MCP_signal"/>
    <property type="match status" value="1"/>
</dbReference>
<comment type="similarity">
    <text evidence="2">Belongs to the methyl-accepting chemotaxis (MCP) protein family.</text>
</comment>
<dbReference type="SUPFAM" id="SSF55785">
    <property type="entry name" value="PYP-like sensor domain (PAS domain)"/>
    <property type="match status" value="2"/>
</dbReference>
<dbReference type="InterPro" id="IPR004089">
    <property type="entry name" value="MCPsignal_dom"/>
</dbReference>
<keyword evidence="3" id="KW-0807">Transducer</keyword>
<dbReference type="InterPro" id="IPR000700">
    <property type="entry name" value="PAS-assoc_C"/>
</dbReference>
<name>A0A934IWI1_9HYPH</name>
<dbReference type="PROSITE" id="PS50113">
    <property type="entry name" value="PAC"/>
    <property type="match status" value="2"/>
</dbReference>
<dbReference type="GO" id="GO:0016020">
    <property type="term" value="C:membrane"/>
    <property type="evidence" value="ECO:0007669"/>
    <property type="project" value="InterPro"/>
</dbReference>
<organism evidence="7 8">
    <name type="scientific">Devosia sediminis</name>
    <dbReference type="NCBI Taxonomy" id="2798801"/>
    <lineage>
        <taxon>Bacteria</taxon>
        <taxon>Pseudomonadati</taxon>
        <taxon>Pseudomonadota</taxon>
        <taxon>Alphaproteobacteria</taxon>
        <taxon>Hyphomicrobiales</taxon>
        <taxon>Devosiaceae</taxon>
        <taxon>Devosia</taxon>
    </lineage>
</organism>
<dbReference type="AlphaFoldDB" id="A0A934IWI1"/>
<reference evidence="7" key="1">
    <citation type="submission" date="2020-12" db="EMBL/GenBank/DDBJ databases">
        <title>Devosia sp. MSA67 isolated from Mo River.</title>
        <authorList>
            <person name="Ma F."/>
            <person name="Zi Z."/>
        </authorList>
    </citation>
    <scope>NUCLEOTIDE SEQUENCE</scope>
    <source>
        <strain evidence="7">MSA67</strain>
    </source>
</reference>
<dbReference type="PROSITE" id="PS50111">
    <property type="entry name" value="CHEMOTAXIS_TRANSDUC_2"/>
    <property type="match status" value="1"/>
</dbReference>
<evidence type="ECO:0000256" key="2">
    <source>
        <dbReference type="ARBA" id="ARBA00029447"/>
    </source>
</evidence>
<feature type="domain" description="PAC" evidence="6">
    <location>
        <begin position="90"/>
        <end position="142"/>
    </location>
</feature>
<dbReference type="SMART" id="SM00091">
    <property type="entry name" value="PAS"/>
    <property type="match status" value="2"/>
</dbReference>
<evidence type="ECO:0000313" key="8">
    <source>
        <dbReference type="Proteomes" id="UP000602124"/>
    </source>
</evidence>
<protein>
    <submittedName>
        <fullName evidence="7">PAS domain-containing methyl-accepting chemotaxis protein</fullName>
    </submittedName>
</protein>
<keyword evidence="8" id="KW-1185">Reference proteome</keyword>
<evidence type="ECO:0000256" key="3">
    <source>
        <dbReference type="PROSITE-ProRule" id="PRU00284"/>
    </source>
</evidence>
<evidence type="ECO:0000313" key="7">
    <source>
        <dbReference type="EMBL" id="MBJ3785647.1"/>
    </source>
</evidence>
<dbReference type="PROSITE" id="PS50112">
    <property type="entry name" value="PAS"/>
    <property type="match status" value="2"/>
</dbReference>
<feature type="domain" description="PAS" evidence="5">
    <location>
        <begin position="17"/>
        <end position="70"/>
    </location>
</feature>
<dbReference type="Proteomes" id="UP000602124">
    <property type="component" value="Unassembled WGS sequence"/>
</dbReference>
<evidence type="ECO:0000259" key="5">
    <source>
        <dbReference type="PROSITE" id="PS50112"/>
    </source>
</evidence>
<evidence type="ECO:0000259" key="4">
    <source>
        <dbReference type="PROSITE" id="PS50111"/>
    </source>
</evidence>
<dbReference type="SUPFAM" id="SSF58104">
    <property type="entry name" value="Methyl-accepting chemotaxis protein (MCP) signaling domain"/>
    <property type="match status" value="1"/>
</dbReference>
<dbReference type="NCBIfam" id="TIGR00229">
    <property type="entry name" value="sensory_box"/>
    <property type="match status" value="2"/>
</dbReference>
<dbReference type="InterPro" id="IPR035965">
    <property type="entry name" value="PAS-like_dom_sf"/>
</dbReference>
<dbReference type="CDD" id="cd00130">
    <property type="entry name" value="PAS"/>
    <property type="match status" value="2"/>
</dbReference>
<dbReference type="PRINTS" id="PR00260">
    <property type="entry name" value="CHEMTRNSDUCR"/>
</dbReference>
<dbReference type="Pfam" id="PF00015">
    <property type="entry name" value="MCPsignal"/>
    <property type="match status" value="1"/>
</dbReference>